<protein>
    <submittedName>
        <fullName evidence="1">Uncharacterized protein</fullName>
    </submittedName>
</protein>
<sequence>MRSIGKEGAVNYDLDQLWDYKARQWEADGRDHDPLIETREEAAARHAARWVMIPLTRAIDTLVIGLGTAPGQLRRVLRHVADQHPDFVEWIELPPVGI</sequence>
<name>A0A1J5RWP3_9ZZZZ</name>
<accession>A0A1J5RWP3</accession>
<dbReference type="EMBL" id="MLJW01000094">
    <property type="protein sequence ID" value="OIR00561.1"/>
    <property type="molecule type" value="Genomic_DNA"/>
</dbReference>
<reference evidence="1" key="1">
    <citation type="submission" date="2016-10" db="EMBL/GenBank/DDBJ databases">
        <title>Sequence of Gallionella enrichment culture.</title>
        <authorList>
            <person name="Poehlein A."/>
            <person name="Muehling M."/>
            <person name="Daniel R."/>
        </authorList>
    </citation>
    <scope>NUCLEOTIDE SEQUENCE</scope>
</reference>
<evidence type="ECO:0000313" key="1">
    <source>
        <dbReference type="EMBL" id="OIR00561.1"/>
    </source>
</evidence>
<dbReference type="AlphaFoldDB" id="A0A1J5RWP3"/>
<gene>
    <name evidence="1" type="ORF">GALL_174340</name>
</gene>
<comment type="caution">
    <text evidence="1">The sequence shown here is derived from an EMBL/GenBank/DDBJ whole genome shotgun (WGS) entry which is preliminary data.</text>
</comment>
<proteinExistence type="predicted"/>
<organism evidence="1">
    <name type="scientific">mine drainage metagenome</name>
    <dbReference type="NCBI Taxonomy" id="410659"/>
    <lineage>
        <taxon>unclassified sequences</taxon>
        <taxon>metagenomes</taxon>
        <taxon>ecological metagenomes</taxon>
    </lineage>
</organism>